<keyword evidence="2" id="KW-1185">Reference proteome</keyword>
<evidence type="ECO:0000313" key="2">
    <source>
        <dbReference type="Proteomes" id="UP001597362"/>
    </source>
</evidence>
<dbReference type="RefSeq" id="WP_377775398.1">
    <property type="nucleotide sequence ID" value="NZ_JBHUHO010000048.1"/>
</dbReference>
<reference evidence="2" key="1">
    <citation type="journal article" date="2019" name="Int. J. Syst. Evol. Microbiol.">
        <title>The Global Catalogue of Microorganisms (GCM) 10K type strain sequencing project: providing services to taxonomists for standard genome sequencing and annotation.</title>
        <authorList>
            <consortium name="The Broad Institute Genomics Platform"/>
            <consortium name="The Broad Institute Genome Sequencing Center for Infectious Disease"/>
            <person name="Wu L."/>
            <person name="Ma J."/>
        </authorList>
    </citation>
    <scope>NUCLEOTIDE SEQUENCE [LARGE SCALE GENOMIC DNA]</scope>
    <source>
        <strain evidence="2">GH52</strain>
    </source>
</reference>
<proteinExistence type="predicted"/>
<evidence type="ECO:0000313" key="1">
    <source>
        <dbReference type="EMBL" id="MFD2117954.1"/>
    </source>
</evidence>
<dbReference type="EMBL" id="JBHUHO010000048">
    <property type="protein sequence ID" value="MFD2117954.1"/>
    <property type="molecule type" value="Genomic_DNA"/>
</dbReference>
<accession>A0ABW4YQE9</accession>
<sequence length="45" mass="5234">MTEQMEDTFHYLYTEGELDLSTIIEQLAIRIIQKACVENNETEGL</sequence>
<gene>
    <name evidence="1" type="ORF">ACFSJH_19665</name>
</gene>
<name>A0ABW4YQE9_9BACL</name>
<dbReference type="Proteomes" id="UP001597362">
    <property type="component" value="Unassembled WGS sequence"/>
</dbReference>
<organism evidence="1 2">
    <name type="scientific">Paenibacillus yanchengensis</name>
    <dbReference type="NCBI Taxonomy" id="2035833"/>
    <lineage>
        <taxon>Bacteria</taxon>
        <taxon>Bacillati</taxon>
        <taxon>Bacillota</taxon>
        <taxon>Bacilli</taxon>
        <taxon>Bacillales</taxon>
        <taxon>Paenibacillaceae</taxon>
        <taxon>Paenibacillus</taxon>
    </lineage>
</organism>
<comment type="caution">
    <text evidence="1">The sequence shown here is derived from an EMBL/GenBank/DDBJ whole genome shotgun (WGS) entry which is preliminary data.</text>
</comment>
<protein>
    <submittedName>
        <fullName evidence="1">Uncharacterized protein</fullName>
    </submittedName>
</protein>